<dbReference type="InterPro" id="IPR011004">
    <property type="entry name" value="Trimer_LpxA-like_sf"/>
</dbReference>
<comment type="caution">
    <text evidence="1">The sequence shown here is derived from an EMBL/GenBank/DDBJ whole genome shotgun (WGS) entry which is preliminary data.</text>
</comment>
<dbReference type="EMBL" id="JTDK01000006">
    <property type="protein sequence ID" value="KHK98242.1"/>
    <property type="molecule type" value="Genomic_DNA"/>
</dbReference>
<dbReference type="AlphaFoldDB" id="A0A0B2A9M0"/>
<dbReference type="PANTHER" id="PTHR13061:SF29">
    <property type="entry name" value="GAMMA CARBONIC ANHYDRASE-LIKE 1, MITOCHONDRIAL-RELATED"/>
    <property type="match status" value="1"/>
</dbReference>
<dbReference type="Gene3D" id="2.160.10.10">
    <property type="entry name" value="Hexapeptide repeat proteins"/>
    <property type="match status" value="1"/>
</dbReference>
<proteinExistence type="predicted"/>
<evidence type="ECO:0000313" key="1">
    <source>
        <dbReference type="EMBL" id="KHK98242.1"/>
    </source>
</evidence>
<dbReference type="OrthoDB" id="9803036at2"/>
<evidence type="ECO:0000313" key="2">
    <source>
        <dbReference type="Proteomes" id="UP000031030"/>
    </source>
</evidence>
<dbReference type="SUPFAM" id="SSF51161">
    <property type="entry name" value="Trimeric LpxA-like enzymes"/>
    <property type="match status" value="1"/>
</dbReference>
<accession>A0A0B2A9M0</accession>
<gene>
    <name evidence="1" type="ORF">LK09_04145</name>
</gene>
<dbReference type="PANTHER" id="PTHR13061">
    <property type="entry name" value="DYNACTIN SUBUNIT P25"/>
    <property type="match status" value="1"/>
</dbReference>
<organism evidence="1 2">
    <name type="scientific">Microbacterium mangrovi</name>
    <dbReference type="NCBI Taxonomy" id="1348253"/>
    <lineage>
        <taxon>Bacteria</taxon>
        <taxon>Bacillati</taxon>
        <taxon>Actinomycetota</taxon>
        <taxon>Actinomycetes</taxon>
        <taxon>Micrococcales</taxon>
        <taxon>Microbacteriaceae</taxon>
        <taxon>Microbacterium</taxon>
    </lineage>
</organism>
<dbReference type="InterPro" id="IPR050484">
    <property type="entry name" value="Transf_Hexapept/Carb_Anhydrase"/>
</dbReference>
<name>A0A0B2A9M0_9MICO</name>
<keyword evidence="2" id="KW-1185">Reference proteome</keyword>
<reference evidence="1 2" key="1">
    <citation type="submission" date="2014-11" db="EMBL/GenBank/DDBJ databases">
        <title>Genome sequence of Microbacterium mangrovi MUSC 115(T).</title>
        <authorList>
            <person name="Lee L.-H."/>
        </authorList>
    </citation>
    <scope>NUCLEOTIDE SEQUENCE [LARGE SCALE GENOMIC DNA]</scope>
    <source>
        <strain evidence="1 2">MUSC 115</strain>
    </source>
</reference>
<dbReference type="InterPro" id="IPR001451">
    <property type="entry name" value="Hexapep"/>
</dbReference>
<dbReference type="RefSeq" id="WP_039396408.1">
    <property type="nucleotide sequence ID" value="NZ_JTDK01000006.1"/>
</dbReference>
<dbReference type="Pfam" id="PF00132">
    <property type="entry name" value="Hexapep"/>
    <property type="match status" value="1"/>
</dbReference>
<dbReference type="STRING" id="1348253.LK09_04145"/>
<dbReference type="InterPro" id="IPR047324">
    <property type="entry name" value="LbH_gamma_CA-like"/>
</dbReference>
<protein>
    <submittedName>
        <fullName evidence="1">Anhydrase</fullName>
    </submittedName>
</protein>
<dbReference type="Proteomes" id="UP000031030">
    <property type="component" value="Unassembled WGS sequence"/>
</dbReference>
<dbReference type="CDD" id="cd04645">
    <property type="entry name" value="LbH_gamma_CA_like"/>
    <property type="match status" value="1"/>
</dbReference>
<sequence length="178" mass="18276">MSIADSASILTVLGKTPVLHENVFIADGARVVGDVRLLEGSSVWYNAVLRADGDSITIGVGSNLQDNVAVHVDHGHPVVLGEDVSVGHNAVIHGCTIGDGSLVGMGAVVLNGARIGRGCLIAGGAVVLEGTVVPDGSLVAGVPAKVRRELTDEEKAGLVKNARVYRRHVAEHEEATPA</sequence>